<protein>
    <recommendedName>
        <fullName evidence="2">Glycosyl transferase family 1 domain-containing protein</fullName>
    </recommendedName>
</protein>
<dbReference type="EMBL" id="UINC01010681">
    <property type="protein sequence ID" value="SVA47423.1"/>
    <property type="molecule type" value="Genomic_DNA"/>
</dbReference>
<accession>A0A381W6B2</accession>
<organism evidence="1">
    <name type="scientific">marine metagenome</name>
    <dbReference type="NCBI Taxonomy" id="408172"/>
    <lineage>
        <taxon>unclassified sequences</taxon>
        <taxon>metagenomes</taxon>
        <taxon>ecological metagenomes</taxon>
    </lineage>
</organism>
<feature type="non-terminal residue" evidence="1">
    <location>
        <position position="1"/>
    </location>
</feature>
<dbReference type="AlphaFoldDB" id="A0A381W6B2"/>
<dbReference type="Gene3D" id="3.40.50.2000">
    <property type="entry name" value="Glycogen Phosphorylase B"/>
    <property type="match status" value="1"/>
</dbReference>
<dbReference type="SUPFAM" id="SSF53756">
    <property type="entry name" value="UDP-Glycosyltransferase/glycogen phosphorylase"/>
    <property type="match status" value="1"/>
</dbReference>
<gene>
    <name evidence="1" type="ORF">METZ01_LOCUS100277</name>
</gene>
<reference evidence="1" key="1">
    <citation type="submission" date="2018-05" db="EMBL/GenBank/DDBJ databases">
        <authorList>
            <person name="Lanie J.A."/>
            <person name="Ng W.-L."/>
            <person name="Kazmierczak K.M."/>
            <person name="Andrzejewski T.M."/>
            <person name="Davidsen T.M."/>
            <person name="Wayne K.J."/>
            <person name="Tettelin H."/>
            <person name="Glass J.I."/>
            <person name="Rusch D."/>
            <person name="Podicherti R."/>
            <person name="Tsui H.-C.T."/>
            <person name="Winkler M.E."/>
        </authorList>
    </citation>
    <scope>NUCLEOTIDE SEQUENCE</scope>
</reference>
<proteinExistence type="predicted"/>
<sequence>TKIIYELTDSYLSIPTYSFKNLFRGVARYITGRHKYLLFNQTNTIKSMCKRADAVVCSTIEQKKYIETLCPNTHIILDSKHMFKRVKRSYAIHKEINIVWEGLPYNIKSFSVIKNALSVLNKRYKVNLHLITSIEYGKYMGEYIKKQTINDVRNMFDVNAIYLYEWNIHTCSEIAGACDLAVIPMNKDDPMDWGKPENKLLNFWLMGLPTITSATPAHMRTMAKAELSMTCSSEEQWIELLEYYIKNLNDRELAANKGFAFASSVCNEKVIVSQYDDVMNSVIN</sequence>
<name>A0A381W6B2_9ZZZZ</name>
<evidence type="ECO:0008006" key="2">
    <source>
        <dbReference type="Google" id="ProtNLM"/>
    </source>
</evidence>
<evidence type="ECO:0000313" key="1">
    <source>
        <dbReference type="EMBL" id="SVA47423.1"/>
    </source>
</evidence>